<dbReference type="Gene3D" id="3.40.50.10490">
    <property type="entry name" value="Glucose-6-phosphate isomerase like protein, domain 1"/>
    <property type="match status" value="2"/>
</dbReference>
<dbReference type="SUPFAM" id="SSF53697">
    <property type="entry name" value="SIS domain"/>
    <property type="match status" value="1"/>
</dbReference>
<evidence type="ECO:0000313" key="1">
    <source>
        <dbReference type="EMBL" id="UUD35702.1"/>
    </source>
</evidence>
<dbReference type="GO" id="GO:0016853">
    <property type="term" value="F:isomerase activity"/>
    <property type="evidence" value="ECO:0007669"/>
    <property type="project" value="UniProtKB-KW"/>
</dbReference>
<reference evidence="1" key="1">
    <citation type="submission" date="2022-07" db="EMBL/GenBank/DDBJ databases">
        <title>Complete genome of Mycoplasma caviae type strain G122.</title>
        <authorList>
            <person name="Spergser J."/>
        </authorList>
    </citation>
    <scope>NUCLEOTIDE SEQUENCE</scope>
    <source>
        <strain evidence="1">G122</strain>
    </source>
</reference>
<organism evidence="1 2">
    <name type="scientific">Mycoplasmopsis caviae</name>
    <dbReference type="NCBI Taxonomy" id="55603"/>
    <lineage>
        <taxon>Bacteria</taxon>
        <taxon>Bacillati</taxon>
        <taxon>Mycoplasmatota</taxon>
        <taxon>Mycoplasmoidales</taxon>
        <taxon>Metamycoplasmataceae</taxon>
        <taxon>Mycoplasmopsis</taxon>
    </lineage>
</organism>
<dbReference type="Proteomes" id="UP001058569">
    <property type="component" value="Chromosome"/>
</dbReference>
<gene>
    <name evidence="1" type="ORF">NPA07_02400</name>
</gene>
<accession>A0ABY5J3W2</accession>
<keyword evidence="1" id="KW-0413">Isomerase</keyword>
<sequence length="415" mass="48316">MMATINLNAYNYSPDFKNESLVNRGKNLIRDIKLKNIEGFEHFGFHELALNFSNFNVRELNNFVKLITKQKIGEILILASGKIIENFNAGFNFLFEYDLLREHKIKFSFINIDNMSQDYYGIYEKIKDKFCQRNTGIILSSFNKFNEQTLNFVKLLMNYLQLNDGYYRALERVFLISKESLEKQLEFLHIPLQNRLISPNILSNNFSFFSEINMLLLILKGANINDLVEGYSSGCVSWLSGNLEQNKAFQYAYIRYCLKNDKKSDLLIGSDERFSGILKLYSSINNMRFLGSKHICMSATFSQDIYTYGQYLIDNNRNFFTSVFSLENEKIDFRISDEINNTKDGLESYKDNRISSYSKALQKGYLNTLSNVASLPVFSIELESGSELSLGYIVGFLYWSYIYECYLNKLNPFSF</sequence>
<dbReference type="RefSeq" id="WP_235659519.1">
    <property type="nucleotide sequence ID" value="NZ_CP101806.1"/>
</dbReference>
<keyword evidence="2" id="KW-1185">Reference proteome</keyword>
<proteinExistence type="predicted"/>
<protein>
    <submittedName>
        <fullName evidence="1">Glucose-6-phosphate isomerase</fullName>
    </submittedName>
</protein>
<dbReference type="EMBL" id="CP101806">
    <property type="protein sequence ID" value="UUD35702.1"/>
    <property type="molecule type" value="Genomic_DNA"/>
</dbReference>
<evidence type="ECO:0000313" key="2">
    <source>
        <dbReference type="Proteomes" id="UP001058569"/>
    </source>
</evidence>
<name>A0ABY5J3W2_9BACT</name>
<dbReference type="InterPro" id="IPR046348">
    <property type="entry name" value="SIS_dom_sf"/>
</dbReference>